<organism evidence="1 2">
    <name type="scientific">Rugamonas rubra</name>
    <dbReference type="NCBI Taxonomy" id="758825"/>
    <lineage>
        <taxon>Bacteria</taxon>
        <taxon>Pseudomonadati</taxon>
        <taxon>Pseudomonadota</taxon>
        <taxon>Betaproteobacteria</taxon>
        <taxon>Burkholderiales</taxon>
        <taxon>Oxalobacteraceae</taxon>
        <taxon>Telluria group</taxon>
        <taxon>Rugamonas</taxon>
    </lineage>
</organism>
<evidence type="ECO:0000313" key="1">
    <source>
        <dbReference type="EMBL" id="SFL59874.1"/>
    </source>
</evidence>
<dbReference type="EMBL" id="FOTW01000005">
    <property type="protein sequence ID" value="SFL59874.1"/>
    <property type="molecule type" value="Genomic_DNA"/>
</dbReference>
<accession>A0A1I4IZY1</accession>
<protein>
    <recommendedName>
        <fullName evidence="3">Motility quorum-sensing regulator / GCU-specific mRNA interferase toxin</fullName>
    </recommendedName>
</protein>
<evidence type="ECO:0008006" key="3">
    <source>
        <dbReference type="Google" id="ProtNLM"/>
    </source>
</evidence>
<evidence type="ECO:0000313" key="2">
    <source>
        <dbReference type="Proteomes" id="UP000199470"/>
    </source>
</evidence>
<reference evidence="1 2" key="1">
    <citation type="submission" date="2016-10" db="EMBL/GenBank/DDBJ databases">
        <authorList>
            <person name="de Groot N.N."/>
        </authorList>
    </citation>
    <scope>NUCLEOTIDE SEQUENCE [LARGE SCALE GENOMIC DNA]</scope>
    <source>
        <strain evidence="1 2">ATCC 43154</strain>
    </source>
</reference>
<sequence length="94" mass="10453">MGYTTAKKKVLAALVTNSFDHEPRNGIDVKNLLAMGQISCAAVADLIAKSSGRDHSESPHHQVKSVVVHCIKVQGWYIKFYFLDPRTTFISVHQ</sequence>
<dbReference type="OrthoDB" id="7864804at2"/>
<dbReference type="AlphaFoldDB" id="A0A1I4IZY1"/>
<gene>
    <name evidence="1" type="ORF">SAMN02982985_00863</name>
</gene>
<dbReference type="Proteomes" id="UP000199470">
    <property type="component" value="Unassembled WGS sequence"/>
</dbReference>
<keyword evidence="2" id="KW-1185">Reference proteome</keyword>
<name>A0A1I4IZY1_9BURK</name>
<proteinExistence type="predicted"/>
<dbReference type="STRING" id="758825.SAMN02982985_00863"/>